<dbReference type="InterPro" id="IPR010994">
    <property type="entry name" value="RuvA_2-like"/>
</dbReference>
<dbReference type="PANTHER" id="PTHR43788">
    <property type="entry name" value="DNA2/NAM7 HELICASE FAMILY MEMBER"/>
    <property type="match status" value="1"/>
</dbReference>
<feature type="domain" description="Helix-hairpin-helix DNA-binding motif class 1" evidence="4">
    <location>
        <begin position="83"/>
        <end position="104"/>
    </location>
</feature>
<feature type="binding site" evidence="3">
    <location>
        <begin position="345"/>
        <end position="349"/>
    </location>
    <ligand>
        <name>ATP</name>
        <dbReference type="ChEBI" id="CHEBI:30616"/>
    </ligand>
</feature>
<dbReference type="GO" id="GO:0005524">
    <property type="term" value="F:ATP binding"/>
    <property type="evidence" value="ECO:0007669"/>
    <property type="project" value="UniProtKB-UniRule"/>
</dbReference>
<keyword evidence="3 6" id="KW-0347">Helicase</keyword>
<dbReference type="Proteomes" id="UP000266301">
    <property type="component" value="Chromosome"/>
</dbReference>
<evidence type="ECO:0000259" key="5">
    <source>
        <dbReference type="SMART" id="SM00382"/>
    </source>
</evidence>
<dbReference type="Pfam" id="PF23139">
    <property type="entry name" value="OB_YrrC"/>
    <property type="match status" value="1"/>
</dbReference>
<comment type="catalytic activity">
    <reaction evidence="3">
        <text>ATP + H2O = ADP + phosphate + H(+)</text>
        <dbReference type="Rhea" id="RHEA:13065"/>
        <dbReference type="ChEBI" id="CHEBI:15377"/>
        <dbReference type="ChEBI" id="CHEBI:15378"/>
        <dbReference type="ChEBI" id="CHEBI:30616"/>
        <dbReference type="ChEBI" id="CHEBI:43474"/>
        <dbReference type="ChEBI" id="CHEBI:456216"/>
        <dbReference type="EC" id="5.6.2.3"/>
    </reaction>
</comment>
<feature type="domain" description="Helix-hairpin-helix DNA-binding motif class 1" evidence="4">
    <location>
        <begin position="118"/>
        <end position="137"/>
    </location>
</feature>
<dbReference type="Gene3D" id="1.10.150.20">
    <property type="entry name" value="5' to 3' exonuclease, C-terminal subdomain"/>
    <property type="match status" value="1"/>
</dbReference>
<dbReference type="NCBIfam" id="TIGR01448">
    <property type="entry name" value="recD_rel"/>
    <property type="match status" value="1"/>
</dbReference>
<dbReference type="OrthoDB" id="9803432at2"/>
<dbReference type="GO" id="GO:0043139">
    <property type="term" value="F:5'-3' DNA helicase activity"/>
    <property type="evidence" value="ECO:0007669"/>
    <property type="project" value="UniProtKB-UniRule"/>
</dbReference>
<dbReference type="InterPro" id="IPR003593">
    <property type="entry name" value="AAA+_ATPase"/>
</dbReference>
<protein>
    <recommendedName>
        <fullName evidence="3">ATP-dependent RecD2 DNA helicase</fullName>
        <ecNumber evidence="3">5.6.2.3</ecNumber>
    </recommendedName>
    <alternativeName>
        <fullName evidence="3">DNA 5'-3' helicase subunit RecD2</fullName>
    </alternativeName>
</protein>
<evidence type="ECO:0000259" key="4">
    <source>
        <dbReference type="SMART" id="SM00278"/>
    </source>
</evidence>
<dbReference type="HAMAP" id="MF_01488">
    <property type="entry name" value="RecD2"/>
    <property type="match status" value="1"/>
</dbReference>
<dbReference type="InterPro" id="IPR003583">
    <property type="entry name" value="Hlx-hairpin-Hlx_DNA-bd_motif"/>
</dbReference>
<reference evidence="6 7" key="1">
    <citation type="journal article" date="2019" name="Int. J. Syst. Evol. Microbiol.">
        <title>Clostridium fermenticellae sp. nov., isolated from the mud in a fermentation cellar for the production of the Chinese liquor, baijiu.</title>
        <authorList>
            <person name="Xu P.X."/>
            <person name="Chai L.J."/>
            <person name="Qiu T."/>
            <person name="Zhang X.J."/>
            <person name="Lu Z.M."/>
            <person name="Xiao C."/>
            <person name="Wang S.T."/>
            <person name="Shen C.H."/>
            <person name="Shi J.S."/>
            <person name="Xu Z.H."/>
        </authorList>
    </citation>
    <scope>NUCLEOTIDE SEQUENCE [LARGE SCALE GENOMIC DNA]</scope>
    <source>
        <strain evidence="6 7">JN500901</strain>
    </source>
</reference>
<evidence type="ECO:0000313" key="6">
    <source>
        <dbReference type="EMBL" id="AYD39214.1"/>
    </source>
</evidence>
<name>A0A386H0N1_9CLOT</name>
<evidence type="ECO:0000313" key="7">
    <source>
        <dbReference type="Proteomes" id="UP000266301"/>
    </source>
</evidence>
<dbReference type="PANTHER" id="PTHR43788:SF6">
    <property type="entry name" value="DNA HELICASE B"/>
    <property type="match status" value="1"/>
</dbReference>
<dbReference type="Gene3D" id="3.40.50.300">
    <property type="entry name" value="P-loop containing nucleotide triphosphate hydrolases"/>
    <property type="match status" value="2"/>
</dbReference>
<dbReference type="KEGG" id="cfer:D4Z93_01030"/>
<dbReference type="EMBL" id="CP032416">
    <property type="protein sequence ID" value="AYD39214.1"/>
    <property type="molecule type" value="Genomic_DNA"/>
</dbReference>
<dbReference type="Pfam" id="PF14520">
    <property type="entry name" value="HHH_5"/>
    <property type="match status" value="1"/>
</dbReference>
<comment type="function">
    <text evidence="3">DNA-dependent ATPase and ATP-dependent 5'-3' DNA helicase. Has no activity on blunt DNA or DNA with 3'-overhangs, requires at least 10 bases of 5'-ssDNA for helicase activity.</text>
</comment>
<dbReference type="AlphaFoldDB" id="A0A386H0N1"/>
<dbReference type="CDD" id="cd18809">
    <property type="entry name" value="SF1_C_RecD"/>
    <property type="match status" value="1"/>
</dbReference>
<dbReference type="GO" id="GO:0006310">
    <property type="term" value="P:DNA recombination"/>
    <property type="evidence" value="ECO:0007669"/>
    <property type="project" value="InterPro"/>
</dbReference>
<comment type="similarity">
    <text evidence="3">Belongs to the RecD family. RecD2 subfamily.</text>
</comment>
<dbReference type="GO" id="GO:0003677">
    <property type="term" value="F:DNA binding"/>
    <property type="evidence" value="ECO:0007669"/>
    <property type="project" value="UniProtKB-UniRule"/>
</dbReference>
<evidence type="ECO:0000256" key="1">
    <source>
        <dbReference type="ARBA" id="ARBA00022741"/>
    </source>
</evidence>
<proteinExistence type="inferred from homology"/>
<dbReference type="EC" id="5.6.2.3" evidence="3"/>
<dbReference type="InterPro" id="IPR055446">
    <property type="entry name" value="RecD2_N_OB"/>
</dbReference>
<evidence type="ECO:0000256" key="2">
    <source>
        <dbReference type="ARBA" id="ARBA00022840"/>
    </source>
</evidence>
<dbReference type="Pfam" id="PF14490">
    <property type="entry name" value="HHH_RecD2"/>
    <property type="match status" value="1"/>
</dbReference>
<dbReference type="GO" id="GO:0016887">
    <property type="term" value="F:ATP hydrolysis activity"/>
    <property type="evidence" value="ECO:0007669"/>
    <property type="project" value="RHEA"/>
</dbReference>
<dbReference type="GO" id="GO:0009338">
    <property type="term" value="C:exodeoxyribonuclease V complex"/>
    <property type="evidence" value="ECO:0007669"/>
    <property type="project" value="TreeGrafter"/>
</dbReference>
<dbReference type="SMART" id="SM00278">
    <property type="entry name" value="HhH1"/>
    <property type="match status" value="3"/>
</dbReference>
<feature type="domain" description="Helix-hairpin-helix DNA-binding motif class 1" evidence="4">
    <location>
        <begin position="182"/>
        <end position="201"/>
    </location>
</feature>
<gene>
    <name evidence="3" type="primary">recD2</name>
    <name evidence="6" type="ORF">D4Z93_01030</name>
</gene>
<dbReference type="GO" id="GO:0017116">
    <property type="term" value="F:single-stranded DNA helicase activity"/>
    <property type="evidence" value="ECO:0007669"/>
    <property type="project" value="TreeGrafter"/>
</dbReference>
<dbReference type="InterPro" id="IPR029493">
    <property type="entry name" value="RecD2-like_HHH"/>
</dbReference>
<evidence type="ECO:0000256" key="3">
    <source>
        <dbReference type="HAMAP-Rule" id="MF_01488"/>
    </source>
</evidence>
<dbReference type="InterPro" id="IPR027785">
    <property type="entry name" value="UvrD-like_helicase_C"/>
</dbReference>
<keyword evidence="3" id="KW-0238">DNA-binding</keyword>
<feature type="domain" description="AAA+ ATPase" evidence="5">
    <location>
        <begin position="334"/>
        <end position="453"/>
    </location>
</feature>
<dbReference type="InterPro" id="IPR041451">
    <property type="entry name" value="RecD2_SH13"/>
</dbReference>
<dbReference type="InterPro" id="IPR050534">
    <property type="entry name" value="Coronavir_polyprotein_1ab"/>
</dbReference>
<dbReference type="Gene3D" id="1.10.10.2220">
    <property type="match status" value="1"/>
</dbReference>
<sequence>MQELQGNIDSILFQSNKDGYVVAKFKEKVKCRCITIVGYIPYITEGESLKLNGEWITHPHFGRQFKVETCEQIVPDSKLGIERYLSSGVISGIGPVTARKIVEKFGENTLEVLDSDIGKLREIEGIGEKKIQLICNSYSKQNEIRNLIIFFQNYGIKVNQCVKIHKQFGNDSIRIVKGNPYILTEKIPGIGFKTADKIARSTGIQLNSPFRIQSGVNYIINNFCGLGNTYMPFDQLVNKSIEFLGVSRKEIEENIYENSANGKIKLEDANGRICAFTLPYYYCEMNVTRKILSLVLTKYEDIKIDVNVEIEKFERDHGVEFASSQKEAINGAFKNGVEIITGGPGTGKTTIINAIAQIFEEINYKVFMAAPTGRAAKRMSEATGREAKTIHRLLEMGINENQDDALYSRGEGTPLECDVLIIDEASMIDIILMSNLLKAISIGTRLIIVGDADQLPSVGPGNVLRDLIESKCVKIVRLKEIFRQSRESLIVVNAHKINNGEMPLLNKKDKDFYFIRCSEPENILNTLIQLVDKRLPNFNKTWDKMKHIQVLSPMRKGILGVNNLNLKLQEILNAKSKMKKEKEFRDITFRVGDKVMQIKNNYSLKWTRVSGNGEHEGVGVFNGDVGYIDDIDDDKNTISVIFDNEKRVIYDNLCFDELELAYAMTIHKSQGSEFPVGIMPVFMGPPLLMNRNLLYTAITRAKQMVVLVGNLRALKFMISNDKSFERYSLLKYRIMDIMESGLDANVPETEFEQTEK</sequence>
<keyword evidence="1 3" id="KW-0547">Nucleotide-binding</keyword>
<dbReference type="CDD" id="cd17933">
    <property type="entry name" value="DEXSc_RecD-like"/>
    <property type="match status" value="1"/>
</dbReference>
<dbReference type="Gene3D" id="2.30.30.940">
    <property type="match status" value="1"/>
</dbReference>
<keyword evidence="2 3" id="KW-0067">ATP-binding</keyword>
<keyword evidence="3" id="KW-0378">Hydrolase</keyword>
<organism evidence="6 7">
    <name type="scientific">Clostridium fermenticellae</name>
    <dbReference type="NCBI Taxonomy" id="2068654"/>
    <lineage>
        <taxon>Bacteria</taxon>
        <taxon>Bacillati</taxon>
        <taxon>Bacillota</taxon>
        <taxon>Clostridia</taxon>
        <taxon>Eubacteriales</taxon>
        <taxon>Clostridiaceae</taxon>
        <taxon>Clostridium</taxon>
    </lineage>
</organism>
<dbReference type="SMART" id="SM00382">
    <property type="entry name" value="AAA"/>
    <property type="match status" value="1"/>
</dbReference>
<dbReference type="Pfam" id="PF13538">
    <property type="entry name" value="UvrD_C_2"/>
    <property type="match status" value="1"/>
</dbReference>
<dbReference type="InterPro" id="IPR027417">
    <property type="entry name" value="P-loop_NTPase"/>
</dbReference>
<dbReference type="SUPFAM" id="SSF52540">
    <property type="entry name" value="P-loop containing nucleoside triphosphate hydrolases"/>
    <property type="match status" value="1"/>
</dbReference>
<keyword evidence="3" id="KW-0413">Isomerase</keyword>
<dbReference type="SUPFAM" id="SSF47781">
    <property type="entry name" value="RuvA domain 2-like"/>
    <property type="match status" value="1"/>
</dbReference>
<dbReference type="GO" id="GO:0006281">
    <property type="term" value="P:DNA repair"/>
    <property type="evidence" value="ECO:0007669"/>
    <property type="project" value="InterPro"/>
</dbReference>
<keyword evidence="7" id="KW-1185">Reference proteome</keyword>
<dbReference type="InterPro" id="IPR006345">
    <property type="entry name" value="RecD2"/>
</dbReference>
<dbReference type="Pfam" id="PF13245">
    <property type="entry name" value="AAA_19"/>
    <property type="match status" value="1"/>
</dbReference>
<accession>A0A386H0N1</accession>
<dbReference type="Pfam" id="PF18335">
    <property type="entry name" value="SH3_13"/>
    <property type="match status" value="1"/>
</dbReference>
<dbReference type="RefSeq" id="WP_119969925.1">
    <property type="nucleotide sequence ID" value="NZ_CP032416.1"/>
</dbReference>